<dbReference type="EMBL" id="SWKV01000017">
    <property type="protein sequence ID" value="KAF3042212.1"/>
    <property type="molecule type" value="Genomic_DNA"/>
</dbReference>
<gene>
    <name evidence="10" type="primary">PHA2</name>
    <name evidence="10" type="ORF">E8E12_009563</name>
</gene>
<dbReference type="PANTHER" id="PTHR21022">
    <property type="entry name" value="PREPHENATE DEHYDRATASE P PROTEIN"/>
    <property type="match status" value="1"/>
</dbReference>
<comment type="caution">
    <text evidence="10">The sequence shown here is derived from an EMBL/GenBank/DDBJ whole genome shotgun (WGS) entry which is preliminary data.</text>
</comment>
<organism evidence="10 11">
    <name type="scientific">Didymella heteroderae</name>
    <dbReference type="NCBI Taxonomy" id="1769908"/>
    <lineage>
        <taxon>Eukaryota</taxon>
        <taxon>Fungi</taxon>
        <taxon>Dikarya</taxon>
        <taxon>Ascomycota</taxon>
        <taxon>Pezizomycotina</taxon>
        <taxon>Dothideomycetes</taxon>
        <taxon>Pleosporomycetidae</taxon>
        <taxon>Pleosporales</taxon>
        <taxon>Pleosporineae</taxon>
        <taxon>Didymellaceae</taxon>
        <taxon>Didymella</taxon>
    </lineage>
</organism>
<dbReference type="FunFam" id="3.40.190.10:FF:000034">
    <property type="entry name" value="Chorismate mutase/prephenate dehydratase"/>
    <property type="match status" value="1"/>
</dbReference>
<evidence type="ECO:0000256" key="2">
    <source>
        <dbReference type="ARBA" id="ARBA00013147"/>
    </source>
</evidence>
<evidence type="ECO:0000256" key="1">
    <source>
        <dbReference type="ARBA" id="ARBA00004741"/>
    </source>
</evidence>
<dbReference type="OrthoDB" id="983542at2759"/>
<dbReference type="Proteomes" id="UP000758155">
    <property type="component" value="Unassembled WGS sequence"/>
</dbReference>
<comment type="pathway">
    <text evidence="1">Amino-acid biosynthesis; L-phenylalanine biosynthesis; phenylpyruvate from prephenate: step 1/1.</text>
</comment>
<evidence type="ECO:0000256" key="5">
    <source>
        <dbReference type="ARBA" id="ARBA00023222"/>
    </source>
</evidence>
<dbReference type="CDD" id="cd13532">
    <property type="entry name" value="PBP2_PDT_like"/>
    <property type="match status" value="1"/>
</dbReference>
<protein>
    <recommendedName>
        <fullName evidence="2">prephenate dehydratase</fullName>
        <ecNumber evidence="2">4.2.1.51</ecNumber>
    </recommendedName>
</protein>
<keyword evidence="11" id="KW-1185">Reference proteome</keyword>
<evidence type="ECO:0000256" key="3">
    <source>
        <dbReference type="ARBA" id="ARBA00022605"/>
    </source>
</evidence>
<dbReference type="PROSITE" id="PS51671">
    <property type="entry name" value="ACT"/>
    <property type="match status" value="1"/>
</dbReference>
<dbReference type="CDD" id="cd04905">
    <property type="entry name" value="ACT_CM-PDT"/>
    <property type="match status" value="1"/>
</dbReference>
<dbReference type="Pfam" id="PF00800">
    <property type="entry name" value="PDT"/>
    <property type="match status" value="1"/>
</dbReference>
<evidence type="ECO:0000256" key="6">
    <source>
        <dbReference type="ARBA" id="ARBA00023239"/>
    </source>
</evidence>
<dbReference type="InterPro" id="IPR045865">
    <property type="entry name" value="ACT-like_dom_sf"/>
</dbReference>
<evidence type="ECO:0000313" key="10">
    <source>
        <dbReference type="EMBL" id="KAF3042212.1"/>
    </source>
</evidence>
<evidence type="ECO:0000259" key="9">
    <source>
        <dbReference type="PROSITE" id="PS51671"/>
    </source>
</evidence>
<keyword evidence="5" id="KW-0584">Phenylalanine biosynthesis</keyword>
<sequence length="312" mass="33848">MSESSKPRVAFLGPEASYTHQATLDTFSSDRYSLAPQTTIEDVFAAVQDGSVHRGVVPFENSTNGSVVFTLDLFADLHNKYNDILVCGEAYVNVSHCLLGIDALSSQDYSKITKLYSHPQAWGQCKTFLQKHLKHAERFDVSSTSRAAQLVAESKDPGAAAISSKVAGTLFKLSLLAEGINDVSGNQTRFLVLRRKESPQTSAPSTSATSAVNSDEENYKTLLLFTLPYTPSDPNPGALAQCLSVFGGHKLNLTSINTRPSGVANWEYIFFIEFKGRKDDGESGAVNAAFKELGGICDNGGAFYGNYYGNYY</sequence>
<dbReference type="SUPFAM" id="SSF55021">
    <property type="entry name" value="ACT-like"/>
    <property type="match status" value="1"/>
</dbReference>
<keyword evidence="3" id="KW-0028">Amino-acid biosynthesis</keyword>
<dbReference type="InterPro" id="IPR008242">
    <property type="entry name" value="Chor_mutase/pphenate_deHydtase"/>
</dbReference>
<dbReference type="PANTHER" id="PTHR21022:SF19">
    <property type="entry name" value="PREPHENATE DEHYDRATASE-RELATED"/>
    <property type="match status" value="1"/>
</dbReference>
<evidence type="ECO:0000313" key="11">
    <source>
        <dbReference type="Proteomes" id="UP000758155"/>
    </source>
</evidence>
<dbReference type="AlphaFoldDB" id="A0A9P4WTI6"/>
<dbReference type="NCBIfam" id="NF008865">
    <property type="entry name" value="PRK11898.1"/>
    <property type="match status" value="1"/>
</dbReference>
<dbReference type="GO" id="GO:0009094">
    <property type="term" value="P:L-phenylalanine biosynthetic process"/>
    <property type="evidence" value="ECO:0007669"/>
    <property type="project" value="UniProtKB-KW"/>
</dbReference>
<name>A0A9P4WTI6_9PLEO</name>
<evidence type="ECO:0000256" key="7">
    <source>
        <dbReference type="ARBA" id="ARBA00047848"/>
    </source>
</evidence>
<dbReference type="SUPFAM" id="SSF53850">
    <property type="entry name" value="Periplasmic binding protein-like II"/>
    <property type="match status" value="1"/>
</dbReference>
<keyword evidence="6" id="KW-0456">Lyase</keyword>
<dbReference type="FunFam" id="3.40.190.10:FF:000228">
    <property type="entry name" value="Chorismate mutase/prephenate dehydratase"/>
    <property type="match status" value="1"/>
</dbReference>
<keyword evidence="4" id="KW-0057">Aromatic amino acid biosynthesis</keyword>
<dbReference type="PROSITE" id="PS51171">
    <property type="entry name" value="PREPHENATE_DEHYDR_3"/>
    <property type="match status" value="1"/>
</dbReference>
<comment type="catalytic activity">
    <reaction evidence="7">
        <text>prephenate + H(+) = 3-phenylpyruvate + CO2 + H2O</text>
        <dbReference type="Rhea" id="RHEA:21648"/>
        <dbReference type="ChEBI" id="CHEBI:15377"/>
        <dbReference type="ChEBI" id="CHEBI:15378"/>
        <dbReference type="ChEBI" id="CHEBI:16526"/>
        <dbReference type="ChEBI" id="CHEBI:18005"/>
        <dbReference type="ChEBI" id="CHEBI:29934"/>
        <dbReference type="EC" id="4.2.1.51"/>
    </reaction>
</comment>
<feature type="domain" description="ACT" evidence="9">
    <location>
        <begin position="227"/>
        <end position="299"/>
    </location>
</feature>
<dbReference type="InterPro" id="IPR002912">
    <property type="entry name" value="ACT_dom"/>
</dbReference>
<reference evidence="10" key="1">
    <citation type="submission" date="2019-04" db="EMBL/GenBank/DDBJ databases">
        <title>Sequencing of skin fungus with MAO and IRED activity.</title>
        <authorList>
            <person name="Marsaioli A.J."/>
            <person name="Bonatto J.M.C."/>
            <person name="Reis Junior O."/>
        </authorList>
    </citation>
    <scope>NUCLEOTIDE SEQUENCE</scope>
    <source>
        <strain evidence="10">28M1</strain>
    </source>
</reference>
<dbReference type="Gene3D" id="3.30.70.260">
    <property type="match status" value="1"/>
</dbReference>
<dbReference type="GO" id="GO:0004664">
    <property type="term" value="F:prephenate dehydratase activity"/>
    <property type="evidence" value="ECO:0007669"/>
    <property type="project" value="UniProtKB-EC"/>
</dbReference>
<dbReference type="InterPro" id="IPR001086">
    <property type="entry name" value="Preph_deHydtase"/>
</dbReference>
<feature type="domain" description="Prephenate dehydratase" evidence="8">
    <location>
        <begin position="8"/>
        <end position="195"/>
    </location>
</feature>
<dbReference type="Gene3D" id="3.40.190.10">
    <property type="entry name" value="Periplasmic binding protein-like II"/>
    <property type="match status" value="2"/>
</dbReference>
<dbReference type="PIRSF" id="PIRSF001500">
    <property type="entry name" value="Chor_mut_pdt_Ppr"/>
    <property type="match status" value="1"/>
</dbReference>
<evidence type="ECO:0000259" key="8">
    <source>
        <dbReference type="PROSITE" id="PS51171"/>
    </source>
</evidence>
<dbReference type="InterPro" id="IPR018528">
    <property type="entry name" value="Preph_deHydtase_CS"/>
</dbReference>
<proteinExistence type="predicted"/>
<dbReference type="GO" id="GO:0005737">
    <property type="term" value="C:cytoplasm"/>
    <property type="evidence" value="ECO:0007669"/>
    <property type="project" value="TreeGrafter"/>
</dbReference>
<dbReference type="PROSITE" id="PS00857">
    <property type="entry name" value="PREPHENATE_DEHYDR_1"/>
    <property type="match status" value="1"/>
</dbReference>
<accession>A0A9P4WTI6</accession>
<dbReference type="EC" id="4.2.1.51" evidence="2"/>
<evidence type="ECO:0000256" key="4">
    <source>
        <dbReference type="ARBA" id="ARBA00023141"/>
    </source>
</evidence>